<comment type="caution">
    <text evidence="1">The sequence shown here is derived from an EMBL/GenBank/DDBJ whole genome shotgun (WGS) entry which is preliminary data.</text>
</comment>
<sequence>MNRRKDFYLCKWYADIIDEEIDDVTIIYLGELEWKFLKVNFTNILQFIQKRTLISRSTLLNYKSPIFDDDCFHINSNGISGEWKRKSECIFCEKLSENADG</sequence>
<reference evidence="1" key="1">
    <citation type="submission" date="2021-02" db="EMBL/GenBank/DDBJ databases">
        <authorList>
            <person name="Nowell W R."/>
        </authorList>
    </citation>
    <scope>NUCLEOTIDE SEQUENCE</scope>
</reference>
<dbReference type="EMBL" id="CAJOAY010011117">
    <property type="protein sequence ID" value="CAF4232119.1"/>
    <property type="molecule type" value="Genomic_DNA"/>
</dbReference>
<gene>
    <name evidence="1" type="ORF">OKA104_LOCUS42618</name>
</gene>
<feature type="non-terminal residue" evidence="1">
    <location>
        <position position="101"/>
    </location>
</feature>
<organism evidence="1 2">
    <name type="scientific">Adineta steineri</name>
    <dbReference type="NCBI Taxonomy" id="433720"/>
    <lineage>
        <taxon>Eukaryota</taxon>
        <taxon>Metazoa</taxon>
        <taxon>Spiralia</taxon>
        <taxon>Gnathifera</taxon>
        <taxon>Rotifera</taxon>
        <taxon>Eurotatoria</taxon>
        <taxon>Bdelloidea</taxon>
        <taxon>Adinetida</taxon>
        <taxon>Adinetidae</taxon>
        <taxon>Adineta</taxon>
    </lineage>
</organism>
<protein>
    <submittedName>
        <fullName evidence="1">Uncharacterized protein</fullName>
    </submittedName>
</protein>
<dbReference type="Proteomes" id="UP000663881">
    <property type="component" value="Unassembled WGS sequence"/>
</dbReference>
<proteinExistence type="predicted"/>
<dbReference type="AlphaFoldDB" id="A0A820DH79"/>
<name>A0A820DH79_9BILA</name>
<evidence type="ECO:0000313" key="2">
    <source>
        <dbReference type="Proteomes" id="UP000663881"/>
    </source>
</evidence>
<evidence type="ECO:0000313" key="1">
    <source>
        <dbReference type="EMBL" id="CAF4232119.1"/>
    </source>
</evidence>
<accession>A0A820DH79</accession>